<dbReference type="EMBL" id="BFEA01011189">
    <property type="protein sequence ID" value="GBG47638.1"/>
    <property type="molecule type" value="Genomic_DNA"/>
</dbReference>
<dbReference type="AlphaFoldDB" id="A0A388JL80"/>
<gene>
    <name evidence="1" type="ORF">CBR_g90392</name>
</gene>
<feature type="non-terminal residue" evidence="1">
    <location>
        <position position="1"/>
    </location>
</feature>
<evidence type="ECO:0000313" key="1">
    <source>
        <dbReference type="EMBL" id="GBG47638.1"/>
    </source>
</evidence>
<reference evidence="1 2" key="1">
    <citation type="journal article" date="2018" name="Cell">
        <title>The Chara Genome: Secondary Complexity and Implications for Plant Terrestrialization.</title>
        <authorList>
            <person name="Nishiyama T."/>
            <person name="Sakayama H."/>
            <person name="Vries J.D."/>
            <person name="Buschmann H."/>
            <person name="Saint-Marcoux D."/>
            <person name="Ullrich K.K."/>
            <person name="Haas F.B."/>
            <person name="Vanderstraeten L."/>
            <person name="Becker D."/>
            <person name="Lang D."/>
            <person name="Vosolsobe S."/>
            <person name="Rombauts S."/>
            <person name="Wilhelmsson P.K.I."/>
            <person name="Janitza P."/>
            <person name="Kern R."/>
            <person name="Heyl A."/>
            <person name="Rumpler F."/>
            <person name="Villalobos L.I.A.C."/>
            <person name="Clay J.M."/>
            <person name="Skokan R."/>
            <person name="Toyoda A."/>
            <person name="Suzuki Y."/>
            <person name="Kagoshima H."/>
            <person name="Schijlen E."/>
            <person name="Tajeshwar N."/>
            <person name="Catarino B."/>
            <person name="Hetherington A.J."/>
            <person name="Saltykova A."/>
            <person name="Bonnot C."/>
            <person name="Breuninger H."/>
            <person name="Symeonidi A."/>
            <person name="Radhakrishnan G.V."/>
            <person name="Van Nieuwerburgh F."/>
            <person name="Deforce D."/>
            <person name="Chang C."/>
            <person name="Karol K.G."/>
            <person name="Hedrich R."/>
            <person name="Ulvskov P."/>
            <person name="Glockner G."/>
            <person name="Delwiche C.F."/>
            <person name="Petrasek J."/>
            <person name="Van de Peer Y."/>
            <person name="Friml J."/>
            <person name="Beilby M."/>
            <person name="Dolan L."/>
            <person name="Kohara Y."/>
            <person name="Sugano S."/>
            <person name="Fujiyama A."/>
            <person name="Delaux P.-M."/>
            <person name="Quint M."/>
            <person name="TheiBen G."/>
            <person name="Hagemann M."/>
            <person name="Harholt J."/>
            <person name="Dunand C."/>
            <person name="Zachgo S."/>
            <person name="Langdale J."/>
            <person name="Maumus F."/>
            <person name="Straeten D.V.D."/>
            <person name="Gould S.B."/>
            <person name="Rensing S.A."/>
        </authorList>
    </citation>
    <scope>NUCLEOTIDE SEQUENCE [LARGE SCALE GENOMIC DNA]</scope>
    <source>
        <strain evidence="1 2">S276</strain>
    </source>
</reference>
<sequence length="94" mass="9836">EPPPPLPPFPIKWSTVAVTVESKEGDSLDAVKLMEQLALSSSPELSFAVVDALDMAMEVRTGRREGGRGREGVVRGGREGGGNLGGVGLSLIHI</sequence>
<evidence type="ECO:0000313" key="2">
    <source>
        <dbReference type="Proteomes" id="UP000265515"/>
    </source>
</evidence>
<comment type="caution">
    <text evidence="1">The sequence shown here is derived from an EMBL/GenBank/DDBJ whole genome shotgun (WGS) entry which is preliminary data.</text>
</comment>
<organism evidence="1 2">
    <name type="scientific">Chara braunii</name>
    <name type="common">Braun's stonewort</name>
    <dbReference type="NCBI Taxonomy" id="69332"/>
    <lineage>
        <taxon>Eukaryota</taxon>
        <taxon>Viridiplantae</taxon>
        <taxon>Streptophyta</taxon>
        <taxon>Charophyceae</taxon>
        <taxon>Charales</taxon>
        <taxon>Characeae</taxon>
        <taxon>Chara</taxon>
    </lineage>
</organism>
<name>A0A388JL80_CHABU</name>
<protein>
    <submittedName>
        <fullName evidence="1">Uncharacterized protein</fullName>
    </submittedName>
</protein>
<keyword evidence="2" id="KW-1185">Reference proteome</keyword>
<accession>A0A388JL80</accession>
<dbReference type="Gramene" id="GBG47638">
    <property type="protein sequence ID" value="GBG47638"/>
    <property type="gene ID" value="CBR_g90392"/>
</dbReference>
<proteinExistence type="predicted"/>
<dbReference type="Proteomes" id="UP000265515">
    <property type="component" value="Unassembled WGS sequence"/>
</dbReference>